<reference evidence="9" key="1">
    <citation type="submission" date="2022-04" db="EMBL/GenBank/DDBJ databases">
        <title>Tomato heritable bacteria conferring resistance against bacterial wilt.</title>
        <authorList>
            <person name="Yin J."/>
        </authorList>
    </citation>
    <scope>NUCLEOTIDE SEQUENCE</scope>
    <source>
        <strain evidence="9">Cra20</strain>
    </source>
</reference>
<sequence>MIPPRLIPVLLIDRDQRVVKTVGFGPRTYVGDPFNIIRLFNEKQVDEICVLDIDAGPDRRAPNFEFAAALAAECFMPLSYGGGIAELDHARRLIADGVEKVVLRSHATDALIAAIAHEFGAQAVVGCLDYRMTGGERVTLGATPEPLAAAAVRLARAGVGELILQSVDRDGARSGMDVEGIAVIASGLSVPVIALGGAGGLEHLEAATAAGADAAASGSAFCFIGRLRAVLVTYPDYTDRQRQVAV</sequence>
<dbReference type="EMBL" id="JALMLT010000003">
    <property type="protein sequence ID" value="MDT8759727.1"/>
    <property type="molecule type" value="Genomic_DNA"/>
</dbReference>
<keyword evidence="4 8" id="KW-0368">Histidine biosynthesis</keyword>
<gene>
    <name evidence="9" type="ORF">MZO42_13575</name>
</gene>
<evidence type="ECO:0000256" key="7">
    <source>
        <dbReference type="ARBA" id="ARBA00032401"/>
    </source>
</evidence>
<evidence type="ECO:0000256" key="6">
    <source>
        <dbReference type="ARBA" id="ARBA00031409"/>
    </source>
</evidence>
<protein>
    <recommendedName>
        <fullName evidence="2">Imidazole glycerol phosphate synthase subunit HisF</fullName>
    </recommendedName>
    <alternativeName>
        <fullName evidence="6">IGP synthase subunit HisF</fullName>
    </alternativeName>
    <alternativeName>
        <fullName evidence="7">ImGP synthase subunit HisF</fullName>
    </alternativeName>
</protein>
<evidence type="ECO:0000256" key="5">
    <source>
        <dbReference type="ARBA" id="ARBA00029440"/>
    </source>
</evidence>
<organism evidence="9">
    <name type="scientific">Sphingomonas psychrotolerans</name>
    <dbReference type="NCBI Taxonomy" id="1327635"/>
    <lineage>
        <taxon>Bacteria</taxon>
        <taxon>Pseudomonadati</taxon>
        <taxon>Pseudomonadota</taxon>
        <taxon>Alphaproteobacteria</taxon>
        <taxon>Sphingomonadales</taxon>
        <taxon>Sphingomonadaceae</taxon>
        <taxon>Sphingomonas</taxon>
    </lineage>
</organism>
<evidence type="ECO:0000256" key="8">
    <source>
        <dbReference type="RuleBase" id="RU003657"/>
    </source>
</evidence>
<dbReference type="Gene3D" id="3.20.20.70">
    <property type="entry name" value="Aldolase class I"/>
    <property type="match status" value="1"/>
</dbReference>
<dbReference type="Pfam" id="PF00977">
    <property type="entry name" value="His_biosynth"/>
    <property type="match status" value="1"/>
</dbReference>
<evidence type="ECO:0000256" key="2">
    <source>
        <dbReference type="ARBA" id="ARBA00016318"/>
    </source>
</evidence>
<dbReference type="InterPro" id="IPR011060">
    <property type="entry name" value="RibuloseP-bd_barrel"/>
</dbReference>
<comment type="caution">
    <text evidence="9">The sequence shown here is derived from an EMBL/GenBank/DDBJ whole genome shotgun (WGS) entry which is preliminary data.</text>
</comment>
<keyword evidence="3 8" id="KW-0028">Amino-acid biosynthesis</keyword>
<evidence type="ECO:0000256" key="1">
    <source>
        <dbReference type="ARBA" id="ARBA00009667"/>
    </source>
</evidence>
<dbReference type="InterPro" id="IPR006062">
    <property type="entry name" value="His_biosynth"/>
</dbReference>
<evidence type="ECO:0000313" key="9">
    <source>
        <dbReference type="EMBL" id="MDT8759727.1"/>
    </source>
</evidence>
<accession>A0ABU3N5G3</accession>
<dbReference type="InterPro" id="IPR050064">
    <property type="entry name" value="IGPS_HisA/HisF"/>
</dbReference>
<evidence type="ECO:0000256" key="4">
    <source>
        <dbReference type="ARBA" id="ARBA00023102"/>
    </source>
</evidence>
<comment type="similarity">
    <text evidence="1 8">Belongs to the HisA/HisF family.</text>
</comment>
<evidence type="ECO:0000256" key="3">
    <source>
        <dbReference type="ARBA" id="ARBA00022605"/>
    </source>
</evidence>
<dbReference type="PANTHER" id="PTHR21235:SF2">
    <property type="entry name" value="IMIDAZOLE GLYCEROL PHOSPHATE SYNTHASE HISHF"/>
    <property type="match status" value="1"/>
</dbReference>
<dbReference type="SUPFAM" id="SSF51366">
    <property type="entry name" value="Ribulose-phoshate binding barrel"/>
    <property type="match status" value="1"/>
</dbReference>
<dbReference type="InterPro" id="IPR013785">
    <property type="entry name" value="Aldolase_TIM"/>
</dbReference>
<proteinExistence type="inferred from homology"/>
<dbReference type="PANTHER" id="PTHR21235">
    <property type="entry name" value="IMIDAZOLE GLYCEROL PHOSPHATE SYNTHASE SUBUNIT HISF/H IGP SYNTHASE SUBUNIT HISF/H"/>
    <property type="match status" value="1"/>
</dbReference>
<comment type="pathway">
    <text evidence="5">Amino-acid biosynthesis.</text>
</comment>
<name>A0ABU3N5G3_9SPHN</name>